<dbReference type="InterPro" id="IPR036397">
    <property type="entry name" value="RNaseH_sf"/>
</dbReference>
<keyword evidence="2" id="KW-1185">Reference proteome</keyword>
<dbReference type="AlphaFoldDB" id="A0A8S4QS42"/>
<evidence type="ECO:0000313" key="2">
    <source>
        <dbReference type="Proteomes" id="UP000838756"/>
    </source>
</evidence>
<dbReference type="PANTHER" id="PTHR47331:SF1">
    <property type="entry name" value="GAG-LIKE PROTEIN"/>
    <property type="match status" value="1"/>
</dbReference>
<dbReference type="InterPro" id="IPR012337">
    <property type="entry name" value="RNaseH-like_sf"/>
</dbReference>
<dbReference type="Proteomes" id="UP000838756">
    <property type="component" value="Unassembled WGS sequence"/>
</dbReference>
<evidence type="ECO:0000313" key="1">
    <source>
        <dbReference type="EMBL" id="CAH2215889.1"/>
    </source>
</evidence>
<dbReference type="GO" id="GO:0003676">
    <property type="term" value="F:nucleic acid binding"/>
    <property type="evidence" value="ECO:0007669"/>
    <property type="project" value="InterPro"/>
</dbReference>
<dbReference type="Gene3D" id="3.30.420.10">
    <property type="entry name" value="Ribonuclease H-like superfamily/Ribonuclease H"/>
    <property type="match status" value="1"/>
</dbReference>
<organism evidence="1 2">
    <name type="scientific">Pararge aegeria aegeria</name>
    <dbReference type="NCBI Taxonomy" id="348720"/>
    <lineage>
        <taxon>Eukaryota</taxon>
        <taxon>Metazoa</taxon>
        <taxon>Ecdysozoa</taxon>
        <taxon>Arthropoda</taxon>
        <taxon>Hexapoda</taxon>
        <taxon>Insecta</taxon>
        <taxon>Pterygota</taxon>
        <taxon>Neoptera</taxon>
        <taxon>Endopterygota</taxon>
        <taxon>Lepidoptera</taxon>
        <taxon>Glossata</taxon>
        <taxon>Ditrysia</taxon>
        <taxon>Papilionoidea</taxon>
        <taxon>Nymphalidae</taxon>
        <taxon>Satyrinae</taxon>
        <taxon>Satyrini</taxon>
        <taxon>Parargina</taxon>
        <taxon>Pararge</taxon>
    </lineage>
</organism>
<dbReference type="OrthoDB" id="5984724at2759"/>
<accession>A0A8S4QS42</accession>
<sequence length="90" mass="9868">MGDLPGARTDPAPPFYHTGVDYTGFVDVKASKGRGVRTKKGYIVVFICMVTKAVHLEIVSDLSSEAFLSALRRMAARKSAPHISKELQQF</sequence>
<dbReference type="PANTHER" id="PTHR47331">
    <property type="entry name" value="PHD-TYPE DOMAIN-CONTAINING PROTEIN"/>
    <property type="match status" value="1"/>
</dbReference>
<name>A0A8S4QS42_9NEOP</name>
<dbReference type="SUPFAM" id="SSF53098">
    <property type="entry name" value="Ribonuclease H-like"/>
    <property type="match status" value="1"/>
</dbReference>
<proteinExistence type="predicted"/>
<dbReference type="EMBL" id="CAKXAJ010013284">
    <property type="protein sequence ID" value="CAH2215889.1"/>
    <property type="molecule type" value="Genomic_DNA"/>
</dbReference>
<comment type="caution">
    <text evidence="1">The sequence shown here is derived from an EMBL/GenBank/DDBJ whole genome shotgun (WGS) entry which is preliminary data.</text>
</comment>
<reference evidence="1" key="1">
    <citation type="submission" date="2022-03" db="EMBL/GenBank/DDBJ databases">
        <authorList>
            <person name="Lindestad O."/>
        </authorList>
    </citation>
    <scope>NUCLEOTIDE SEQUENCE</scope>
</reference>
<protein>
    <submittedName>
        <fullName evidence="1">Jg21910 protein</fullName>
    </submittedName>
</protein>
<gene>
    <name evidence="1" type="primary">jg21910</name>
    <name evidence="1" type="ORF">PAEG_LOCUS3973</name>
</gene>